<name>A0AAV7RQS0_PLEWA</name>
<dbReference type="Proteomes" id="UP001066276">
    <property type="component" value="Chromosome 5"/>
</dbReference>
<dbReference type="AlphaFoldDB" id="A0AAV7RQS0"/>
<evidence type="ECO:0000313" key="2">
    <source>
        <dbReference type="Proteomes" id="UP001066276"/>
    </source>
</evidence>
<protein>
    <submittedName>
        <fullName evidence="1">Uncharacterized protein</fullName>
    </submittedName>
</protein>
<gene>
    <name evidence="1" type="ORF">NDU88_006623</name>
</gene>
<organism evidence="1 2">
    <name type="scientific">Pleurodeles waltl</name>
    <name type="common">Iberian ribbed newt</name>
    <dbReference type="NCBI Taxonomy" id="8319"/>
    <lineage>
        <taxon>Eukaryota</taxon>
        <taxon>Metazoa</taxon>
        <taxon>Chordata</taxon>
        <taxon>Craniata</taxon>
        <taxon>Vertebrata</taxon>
        <taxon>Euteleostomi</taxon>
        <taxon>Amphibia</taxon>
        <taxon>Batrachia</taxon>
        <taxon>Caudata</taxon>
        <taxon>Salamandroidea</taxon>
        <taxon>Salamandridae</taxon>
        <taxon>Pleurodelinae</taxon>
        <taxon>Pleurodeles</taxon>
    </lineage>
</organism>
<keyword evidence="2" id="KW-1185">Reference proteome</keyword>
<sequence>MFLLSRWRLLVPCGDRLSPLAENWWRQAVAVISASRRMALADYEVAAAACHRDRPRSHFFEQPEEVWRLVEMWDKAALGRPTGTSGVVNRHSGADRFDWRNREGERTMVSIDQGVVDVPAPLIEIQQDGTMAVVPDGSVAGTDAGLDLDSLSTSVQS</sequence>
<dbReference type="EMBL" id="JANPWB010000009">
    <property type="protein sequence ID" value="KAJ1153865.1"/>
    <property type="molecule type" value="Genomic_DNA"/>
</dbReference>
<reference evidence="1" key="1">
    <citation type="journal article" date="2022" name="bioRxiv">
        <title>Sequencing and chromosome-scale assembly of the giantPleurodeles waltlgenome.</title>
        <authorList>
            <person name="Brown T."/>
            <person name="Elewa A."/>
            <person name="Iarovenko S."/>
            <person name="Subramanian E."/>
            <person name="Araus A.J."/>
            <person name="Petzold A."/>
            <person name="Susuki M."/>
            <person name="Suzuki K.-i.T."/>
            <person name="Hayashi T."/>
            <person name="Toyoda A."/>
            <person name="Oliveira C."/>
            <person name="Osipova E."/>
            <person name="Leigh N.D."/>
            <person name="Simon A."/>
            <person name="Yun M.H."/>
        </authorList>
    </citation>
    <scope>NUCLEOTIDE SEQUENCE</scope>
    <source>
        <strain evidence="1">20211129_DDA</strain>
        <tissue evidence="1">Liver</tissue>
    </source>
</reference>
<accession>A0AAV7RQS0</accession>
<proteinExistence type="predicted"/>
<evidence type="ECO:0000313" key="1">
    <source>
        <dbReference type="EMBL" id="KAJ1153865.1"/>
    </source>
</evidence>
<comment type="caution">
    <text evidence="1">The sequence shown here is derived from an EMBL/GenBank/DDBJ whole genome shotgun (WGS) entry which is preliminary data.</text>
</comment>